<feature type="chain" id="PRO_5007404602" evidence="4">
    <location>
        <begin position="18"/>
        <end position="99"/>
    </location>
</feature>
<name>A0A0G4KEF7_VERLO</name>
<dbReference type="Proteomes" id="UP000689129">
    <property type="component" value="Unassembled WGS sequence"/>
</dbReference>
<dbReference type="AlphaFoldDB" id="A0A0G4KEF7"/>
<evidence type="ECO:0000256" key="1">
    <source>
        <dbReference type="ARBA" id="ARBA00004196"/>
    </source>
</evidence>
<dbReference type="PANTHER" id="PTHR42341">
    <property type="entry name" value="HYDROPHOBIN"/>
    <property type="match status" value="1"/>
</dbReference>
<evidence type="ECO:0000313" key="5">
    <source>
        <dbReference type="EMBL" id="CRJ84726.1"/>
    </source>
</evidence>
<dbReference type="SUPFAM" id="SSF101751">
    <property type="entry name" value="Hydrophobin II, HfbII"/>
    <property type="match status" value="1"/>
</dbReference>
<keyword evidence="3" id="KW-1015">Disulfide bond</keyword>
<dbReference type="Proteomes" id="UP000044602">
    <property type="component" value="Unassembled WGS sequence"/>
</dbReference>
<reference evidence="5 8" key="1">
    <citation type="submission" date="2015-05" db="EMBL/GenBank/DDBJ databases">
        <authorList>
            <person name="Fogelqvist Johan"/>
        </authorList>
    </citation>
    <scope>NUCLEOTIDE SEQUENCE [LARGE SCALE GENOMIC DNA]</scope>
    <source>
        <strain evidence="5">VL1</strain>
    </source>
</reference>
<evidence type="ECO:0000313" key="6">
    <source>
        <dbReference type="EMBL" id="CRK29235.1"/>
    </source>
</evidence>
<dbReference type="EMBL" id="CVQH01021084">
    <property type="protein sequence ID" value="CRK29235.1"/>
    <property type="molecule type" value="Genomic_DNA"/>
</dbReference>
<evidence type="ECO:0000313" key="7">
    <source>
        <dbReference type="EMBL" id="KAG7126322.1"/>
    </source>
</evidence>
<evidence type="ECO:0000256" key="2">
    <source>
        <dbReference type="ARBA" id="ARBA00009576"/>
    </source>
</evidence>
<keyword evidence="8" id="KW-1185">Reference proteome</keyword>
<accession>A0A0G4KEF7</accession>
<evidence type="ECO:0000256" key="3">
    <source>
        <dbReference type="ARBA" id="ARBA00023157"/>
    </source>
</evidence>
<evidence type="ECO:0000256" key="4">
    <source>
        <dbReference type="SAM" id="SignalP"/>
    </source>
</evidence>
<dbReference type="InterPro" id="IPR010636">
    <property type="entry name" value="Class_II_hydrophobin"/>
</dbReference>
<dbReference type="Pfam" id="PF06766">
    <property type="entry name" value="Hydrophobin_2"/>
    <property type="match status" value="1"/>
</dbReference>
<dbReference type="PANTHER" id="PTHR42341:SF1">
    <property type="entry name" value="HYDROPHOBIN"/>
    <property type="match status" value="1"/>
</dbReference>
<gene>
    <name evidence="6" type="ORF">BN1708_004912</name>
    <name evidence="5" type="ORF">BN1708_009136</name>
    <name evidence="7" type="ORF">HYQ45_012944</name>
</gene>
<organism evidence="5 8">
    <name type="scientific">Verticillium longisporum</name>
    <name type="common">Verticillium dahliae var. longisporum</name>
    <dbReference type="NCBI Taxonomy" id="100787"/>
    <lineage>
        <taxon>Eukaryota</taxon>
        <taxon>Fungi</taxon>
        <taxon>Dikarya</taxon>
        <taxon>Ascomycota</taxon>
        <taxon>Pezizomycotina</taxon>
        <taxon>Sordariomycetes</taxon>
        <taxon>Hypocreomycetidae</taxon>
        <taxon>Glomerellales</taxon>
        <taxon>Plectosphaerellaceae</taxon>
        <taxon>Verticillium</taxon>
    </lineage>
</organism>
<feature type="signal peptide" evidence="4">
    <location>
        <begin position="1"/>
        <end position="17"/>
    </location>
</feature>
<dbReference type="STRING" id="100787.A0A0G4KEF7"/>
<dbReference type="OrthoDB" id="4794002at2759"/>
<dbReference type="CDD" id="cd23508">
    <property type="entry name" value="hydrophobin_II"/>
    <property type="match status" value="1"/>
</dbReference>
<proteinExistence type="inferred from homology"/>
<dbReference type="EMBL" id="CVQH01000336">
    <property type="protein sequence ID" value="CRJ84726.1"/>
    <property type="molecule type" value="Genomic_DNA"/>
</dbReference>
<protein>
    <submittedName>
        <fullName evidence="7">Cerato-ulmin like protein</fullName>
    </submittedName>
</protein>
<reference evidence="7" key="2">
    <citation type="journal article" date="2021" name="Mol. Plant Pathol.">
        <title>A 20-kb lineage-specific genomic region tames virulence in pathogenic amphidiploid Verticillium longisporum.</title>
        <authorList>
            <person name="Harting R."/>
            <person name="Starke J."/>
            <person name="Kusch H."/>
            <person name="Poggeler S."/>
            <person name="Maurus I."/>
            <person name="Schluter R."/>
            <person name="Landesfeind M."/>
            <person name="Bulla I."/>
            <person name="Nowrousian M."/>
            <person name="de Jonge R."/>
            <person name="Stahlhut G."/>
            <person name="Hoff K.J."/>
            <person name="Asshauer K.P."/>
            <person name="Thurmer A."/>
            <person name="Stanke M."/>
            <person name="Daniel R."/>
            <person name="Morgenstern B."/>
            <person name="Thomma B.P.H.J."/>
            <person name="Kronstad J.W."/>
            <person name="Braus-Stromeyer S.A."/>
            <person name="Braus G.H."/>
        </authorList>
    </citation>
    <scope>NUCLEOTIDE SEQUENCE</scope>
    <source>
        <strain evidence="7">Vl32</strain>
    </source>
</reference>
<keyword evidence="4" id="KW-0732">Signal</keyword>
<sequence>MRFSIATIALFAGAAMAHPANLETSLETREMRTACSGLLHGTPLCCSTSILGLAVLDCSTPKSARNGEDMRRNCNGKQPQCCTLGISEIALLCQRPIGA</sequence>
<comment type="similarity">
    <text evidence="2">Belongs to the cerato-ulmin hydrophobin family.</text>
</comment>
<comment type="subcellular location">
    <subcellularLocation>
        <location evidence="1">Cell envelope</location>
    </subcellularLocation>
</comment>
<dbReference type="InterPro" id="IPR036686">
    <property type="entry name" value="Class_II_Hydrophobin_sf"/>
</dbReference>
<dbReference type="EMBL" id="JAEMWZ010000306">
    <property type="protein sequence ID" value="KAG7126322.1"/>
    <property type="molecule type" value="Genomic_DNA"/>
</dbReference>
<evidence type="ECO:0000313" key="8">
    <source>
        <dbReference type="Proteomes" id="UP000044602"/>
    </source>
</evidence>
<dbReference type="GO" id="GO:0005576">
    <property type="term" value="C:extracellular region"/>
    <property type="evidence" value="ECO:0007669"/>
    <property type="project" value="InterPro"/>
</dbReference>
<dbReference type="Gene3D" id="3.20.120.10">
    <property type="entry name" value="Hydrophobin"/>
    <property type="match status" value="1"/>
</dbReference>